<dbReference type="AlphaFoldDB" id="A0A812SXM7"/>
<gene>
    <name evidence="3" type="primary">Znhit2</name>
    <name evidence="3" type="ORF">SNAT2548_LOCUS28041</name>
</gene>
<dbReference type="SUPFAM" id="SSF48317">
    <property type="entry name" value="Acid phosphatase/Vanadium-dependent haloperoxidase"/>
    <property type="match status" value="1"/>
</dbReference>
<keyword evidence="4" id="KW-1185">Reference proteome</keyword>
<keyword evidence="1" id="KW-1133">Transmembrane helix</keyword>
<organism evidence="3 4">
    <name type="scientific">Symbiodinium natans</name>
    <dbReference type="NCBI Taxonomy" id="878477"/>
    <lineage>
        <taxon>Eukaryota</taxon>
        <taxon>Sar</taxon>
        <taxon>Alveolata</taxon>
        <taxon>Dinophyceae</taxon>
        <taxon>Suessiales</taxon>
        <taxon>Symbiodiniaceae</taxon>
        <taxon>Symbiodinium</taxon>
    </lineage>
</organism>
<name>A0A812SXM7_9DINO</name>
<dbReference type="PANTHER" id="PTHR14969:SF13">
    <property type="entry name" value="AT30094P"/>
    <property type="match status" value="1"/>
</dbReference>
<dbReference type="OrthoDB" id="436745at2759"/>
<evidence type="ECO:0000259" key="2">
    <source>
        <dbReference type="SMART" id="SM00014"/>
    </source>
</evidence>
<dbReference type="InterPro" id="IPR036938">
    <property type="entry name" value="PAP2/HPO_sf"/>
</dbReference>
<dbReference type="Pfam" id="PF01569">
    <property type="entry name" value="PAP2"/>
    <property type="match status" value="1"/>
</dbReference>
<accession>A0A812SXM7</accession>
<dbReference type="PANTHER" id="PTHR14969">
    <property type="entry name" value="SPHINGOSINE-1-PHOSPHATE PHOSPHOHYDROLASE"/>
    <property type="match status" value="1"/>
</dbReference>
<reference evidence="3" key="1">
    <citation type="submission" date="2021-02" db="EMBL/GenBank/DDBJ databases">
        <authorList>
            <person name="Dougan E. K."/>
            <person name="Rhodes N."/>
            <person name="Thang M."/>
            <person name="Chan C."/>
        </authorList>
    </citation>
    <scope>NUCLEOTIDE SEQUENCE</scope>
</reference>
<dbReference type="SMART" id="SM00014">
    <property type="entry name" value="acidPPc"/>
    <property type="match status" value="1"/>
</dbReference>
<dbReference type="Proteomes" id="UP000604046">
    <property type="component" value="Unassembled WGS sequence"/>
</dbReference>
<comment type="caution">
    <text evidence="3">The sequence shown here is derived from an EMBL/GenBank/DDBJ whole genome shotgun (WGS) entry which is preliminary data.</text>
</comment>
<protein>
    <submittedName>
        <fullName evidence="3">Znhit2 protein</fullName>
    </submittedName>
</protein>
<feature type="transmembrane region" description="Helical" evidence="1">
    <location>
        <begin position="23"/>
        <end position="47"/>
    </location>
</feature>
<dbReference type="CDD" id="cd01610">
    <property type="entry name" value="PAP2_like"/>
    <property type="match status" value="1"/>
</dbReference>
<proteinExistence type="predicted"/>
<keyword evidence="1" id="KW-0812">Transmembrane</keyword>
<evidence type="ECO:0000313" key="3">
    <source>
        <dbReference type="EMBL" id="CAE7500675.1"/>
    </source>
</evidence>
<dbReference type="InterPro" id="IPR000326">
    <property type="entry name" value="PAP2/HPO"/>
</dbReference>
<keyword evidence="1" id="KW-0472">Membrane</keyword>
<feature type="transmembrane region" description="Helical" evidence="1">
    <location>
        <begin position="207"/>
        <end position="223"/>
    </location>
</feature>
<sequence length="224" mass="24264">MLSGQVFLTRQAQSLSLGWLEVLVYPGSLAFSWEGVGISLTLSALLYGFQPLRMVLFALCYGQLLNRILKLVFQRQRPIPPEDVKRIFRTIILTDAHADGASFPSGDTMAGSVTGASLALAGCGTGWWFLGLYVGFGRVYFLAHHWLDVIAGYAEGCAVSLLAAKVIRMHESFDVRQLIGLLVASVGFGMAMKLTKRIYSGPAKSSHVLLLLVGLGLLFVAPTI</sequence>
<feature type="transmembrane region" description="Helical" evidence="1">
    <location>
        <begin position="178"/>
        <end position="195"/>
    </location>
</feature>
<evidence type="ECO:0000256" key="1">
    <source>
        <dbReference type="SAM" id="Phobius"/>
    </source>
</evidence>
<evidence type="ECO:0000313" key="4">
    <source>
        <dbReference type="Proteomes" id="UP000604046"/>
    </source>
</evidence>
<dbReference type="Gene3D" id="1.20.144.10">
    <property type="entry name" value="Phosphatidic acid phosphatase type 2/haloperoxidase"/>
    <property type="match status" value="1"/>
</dbReference>
<dbReference type="EMBL" id="CAJNDS010002500">
    <property type="protein sequence ID" value="CAE7500675.1"/>
    <property type="molecule type" value="Genomic_DNA"/>
</dbReference>
<feature type="transmembrane region" description="Helical" evidence="1">
    <location>
        <begin position="113"/>
        <end position="134"/>
    </location>
</feature>
<feature type="domain" description="Phosphatidic acid phosphatase type 2/haloperoxidase" evidence="2">
    <location>
        <begin position="52"/>
        <end position="164"/>
    </location>
</feature>